<dbReference type="EMBL" id="MU003765">
    <property type="protein sequence ID" value="KAF2726077.1"/>
    <property type="molecule type" value="Genomic_DNA"/>
</dbReference>
<feature type="compositionally biased region" description="Acidic residues" evidence="5">
    <location>
        <begin position="8"/>
        <end position="23"/>
    </location>
</feature>
<organism evidence="6 7">
    <name type="scientific">Polychaeton citri CBS 116435</name>
    <dbReference type="NCBI Taxonomy" id="1314669"/>
    <lineage>
        <taxon>Eukaryota</taxon>
        <taxon>Fungi</taxon>
        <taxon>Dikarya</taxon>
        <taxon>Ascomycota</taxon>
        <taxon>Pezizomycotina</taxon>
        <taxon>Dothideomycetes</taxon>
        <taxon>Dothideomycetidae</taxon>
        <taxon>Capnodiales</taxon>
        <taxon>Capnodiaceae</taxon>
        <taxon>Polychaeton</taxon>
    </lineage>
</organism>
<evidence type="ECO:0000256" key="5">
    <source>
        <dbReference type="SAM" id="MobiDB-lite"/>
    </source>
</evidence>
<dbReference type="FunFam" id="3.30.56.30:FF:000003">
    <property type="entry name" value="Signal recognition particle SEC65 subunit"/>
    <property type="match status" value="1"/>
</dbReference>
<protein>
    <submittedName>
        <fullName evidence="6">Signal recognition particle, SRP19 subunit</fullName>
    </submittedName>
</protein>
<feature type="region of interest" description="Disordered" evidence="5">
    <location>
        <begin position="250"/>
        <end position="286"/>
    </location>
</feature>
<comment type="subcellular location">
    <subcellularLocation>
        <location evidence="1">Cytoplasm</location>
    </subcellularLocation>
</comment>
<keyword evidence="3" id="KW-0733">Signal recognition particle</keyword>
<proteinExistence type="predicted"/>
<evidence type="ECO:0000256" key="2">
    <source>
        <dbReference type="ARBA" id="ARBA00022490"/>
    </source>
</evidence>
<dbReference type="Gene3D" id="3.30.56.30">
    <property type="entry name" value="Signal recognition particle, SRP19-like subunit"/>
    <property type="match status" value="1"/>
</dbReference>
<keyword evidence="7" id="KW-1185">Reference proteome</keyword>
<dbReference type="Pfam" id="PF01922">
    <property type="entry name" value="SRP19"/>
    <property type="match status" value="1"/>
</dbReference>
<gene>
    <name evidence="6" type="ORF">K431DRAFT_342331</name>
</gene>
<dbReference type="InterPro" id="IPR036521">
    <property type="entry name" value="SRP19-like_sf"/>
</dbReference>
<dbReference type="PANTHER" id="PTHR17453">
    <property type="entry name" value="SIGNAL RECOGNITION PARTICLE 19 KD PROTEIN"/>
    <property type="match status" value="1"/>
</dbReference>
<keyword evidence="2" id="KW-0963">Cytoplasm</keyword>
<comment type="caution">
    <text evidence="6">The sequence shown here is derived from an EMBL/GenBank/DDBJ whole genome shotgun (WGS) entry which is preliminary data.</text>
</comment>
<dbReference type="GO" id="GO:0006617">
    <property type="term" value="P:SRP-dependent cotranslational protein targeting to membrane, signal sequence recognition"/>
    <property type="evidence" value="ECO:0007669"/>
    <property type="project" value="TreeGrafter"/>
</dbReference>
<dbReference type="OrthoDB" id="2190947at2759"/>
<feature type="compositionally biased region" description="Gly residues" evidence="5">
    <location>
        <begin position="261"/>
        <end position="275"/>
    </location>
</feature>
<evidence type="ECO:0000256" key="1">
    <source>
        <dbReference type="ARBA" id="ARBA00004496"/>
    </source>
</evidence>
<name>A0A9P4QF12_9PEZI</name>
<dbReference type="GO" id="GO:0005786">
    <property type="term" value="C:signal recognition particle, endoplasmic reticulum targeting"/>
    <property type="evidence" value="ECO:0007669"/>
    <property type="project" value="UniProtKB-KW"/>
</dbReference>
<reference evidence="6" key="1">
    <citation type="journal article" date="2020" name="Stud. Mycol.">
        <title>101 Dothideomycetes genomes: a test case for predicting lifestyles and emergence of pathogens.</title>
        <authorList>
            <person name="Haridas S."/>
            <person name="Albert R."/>
            <person name="Binder M."/>
            <person name="Bloem J."/>
            <person name="Labutti K."/>
            <person name="Salamov A."/>
            <person name="Andreopoulos B."/>
            <person name="Baker S."/>
            <person name="Barry K."/>
            <person name="Bills G."/>
            <person name="Bluhm B."/>
            <person name="Cannon C."/>
            <person name="Castanera R."/>
            <person name="Culley D."/>
            <person name="Daum C."/>
            <person name="Ezra D."/>
            <person name="Gonzalez J."/>
            <person name="Henrissat B."/>
            <person name="Kuo A."/>
            <person name="Liang C."/>
            <person name="Lipzen A."/>
            <person name="Lutzoni F."/>
            <person name="Magnuson J."/>
            <person name="Mondo S."/>
            <person name="Nolan M."/>
            <person name="Ohm R."/>
            <person name="Pangilinan J."/>
            <person name="Park H.-J."/>
            <person name="Ramirez L."/>
            <person name="Alfaro M."/>
            <person name="Sun H."/>
            <person name="Tritt A."/>
            <person name="Yoshinaga Y."/>
            <person name="Zwiers L.-H."/>
            <person name="Turgeon B."/>
            <person name="Goodwin S."/>
            <person name="Spatafora J."/>
            <person name="Crous P."/>
            <person name="Grigoriev I."/>
        </authorList>
    </citation>
    <scope>NUCLEOTIDE SEQUENCE</scope>
    <source>
        <strain evidence="6">CBS 116435</strain>
    </source>
</reference>
<evidence type="ECO:0000256" key="3">
    <source>
        <dbReference type="ARBA" id="ARBA00023135"/>
    </source>
</evidence>
<evidence type="ECO:0000313" key="7">
    <source>
        <dbReference type="Proteomes" id="UP000799441"/>
    </source>
</evidence>
<keyword evidence="4" id="KW-0687">Ribonucleoprotein</keyword>
<dbReference type="InterPro" id="IPR002778">
    <property type="entry name" value="Signal_recog_particle_SRP19"/>
</dbReference>
<evidence type="ECO:0000256" key="4">
    <source>
        <dbReference type="ARBA" id="ARBA00023274"/>
    </source>
</evidence>
<dbReference type="GO" id="GO:0008312">
    <property type="term" value="F:7S RNA binding"/>
    <property type="evidence" value="ECO:0007669"/>
    <property type="project" value="InterPro"/>
</dbReference>
<dbReference type="Proteomes" id="UP000799441">
    <property type="component" value="Unassembled WGS sequence"/>
</dbReference>
<evidence type="ECO:0000313" key="6">
    <source>
        <dbReference type="EMBL" id="KAF2726077.1"/>
    </source>
</evidence>
<dbReference type="AlphaFoldDB" id="A0A9P4QF12"/>
<sequence length="286" mass="31239">MSNPRIEEVDDEDDIASDPEEMDPSTFDFARPQGSSLQPAMDPAASRMDPAMLQNMLQPQNQQQPGAGMTARDRERIMREQKEKTKNYQCIYPVYFDRNRSREEGRRIGKELAVENPLARGIVDALQEIGRQEGVGLQIAFEPAKCHPKDWANPGRVKVLVKQGGRPISSKIQNKHHLYKKIATYLQSHPTTADDPLKLRIQGVPLPKDGKPPAPQVPRGWKMNTVLPLHSPALTGGGVSDNMLKDMMAEMGGQLPPGMEGMVGGGAGGGGGSSSGGAKKKDKKKK</sequence>
<accession>A0A9P4QF12</accession>
<dbReference type="SUPFAM" id="SSF69695">
    <property type="entry name" value="SRP19"/>
    <property type="match status" value="1"/>
</dbReference>
<feature type="region of interest" description="Disordered" evidence="5">
    <location>
        <begin position="1"/>
        <end position="72"/>
    </location>
</feature>
<dbReference type="PANTHER" id="PTHR17453:SF0">
    <property type="entry name" value="SIGNAL RECOGNITION PARTICLE 19 KDA PROTEIN"/>
    <property type="match status" value="1"/>
</dbReference>
<feature type="compositionally biased region" description="Low complexity" evidence="5">
    <location>
        <begin position="51"/>
        <end position="68"/>
    </location>
</feature>